<keyword evidence="1" id="KW-0805">Transcription regulation</keyword>
<accession>A0A318MYY5</accession>
<keyword evidence="2" id="KW-0804">Transcription</keyword>
<proteinExistence type="predicted"/>
<sequence>MTLNQSSDSQTELFYQKIINILERHVKTTGAHNTLIKDLKLFRQETPHQACACFYQPSISLLCQGTKQIIIDKNIFPYDKHHLLITSLDIPTNSQIMEASPIKPCFGISLNLERNIIAELSTQIDLRNSNKTKCSSVSICSVNVSFLEPMYRLLSLMDEPETIPVLAPLVIREIYYRLLTSDAAPILLQIITTGNTGSNIRKAIEWLKQNYSQPLKISHLASAVNMSPSSLHHHFRQITGKSPLQYQKWLRVHEAKRLMINNNLNAATASYQVGYESPSHFSHDYKAIFGKSPQKDIKNFNQI</sequence>
<dbReference type="SMART" id="SM00342">
    <property type="entry name" value="HTH_ARAC"/>
    <property type="match status" value="1"/>
</dbReference>
<evidence type="ECO:0000313" key="5">
    <source>
        <dbReference type="Proteomes" id="UP000247565"/>
    </source>
</evidence>
<dbReference type="OrthoDB" id="9802263at2"/>
<evidence type="ECO:0000256" key="1">
    <source>
        <dbReference type="ARBA" id="ARBA00023015"/>
    </source>
</evidence>
<name>A0A318MYY5_9PROT</name>
<dbReference type="EMBL" id="QGLT01000002">
    <property type="protein sequence ID" value="PXZ00647.1"/>
    <property type="molecule type" value="Genomic_DNA"/>
</dbReference>
<dbReference type="SUPFAM" id="SSF46689">
    <property type="entry name" value="Homeodomain-like"/>
    <property type="match status" value="2"/>
</dbReference>
<dbReference type="RefSeq" id="WP_110438789.1">
    <property type="nucleotide sequence ID" value="NZ_CP046393.1"/>
</dbReference>
<evidence type="ECO:0000313" key="4">
    <source>
        <dbReference type="EMBL" id="PXZ00647.1"/>
    </source>
</evidence>
<dbReference type="PANTHER" id="PTHR43436">
    <property type="entry name" value="ARAC-FAMILY TRANSCRIPTIONAL REGULATOR"/>
    <property type="match status" value="1"/>
</dbReference>
<dbReference type="InterPro" id="IPR009594">
    <property type="entry name" value="Tscrpt_reg_HTH_AraC_N"/>
</dbReference>
<evidence type="ECO:0000256" key="2">
    <source>
        <dbReference type="ARBA" id="ARBA00023163"/>
    </source>
</evidence>
<dbReference type="GO" id="GO:0043565">
    <property type="term" value="F:sequence-specific DNA binding"/>
    <property type="evidence" value="ECO:0007669"/>
    <property type="project" value="InterPro"/>
</dbReference>
<gene>
    <name evidence="4" type="ORF">DK869_04385</name>
</gene>
<reference evidence="4 5" key="1">
    <citation type="submission" date="2018-05" db="EMBL/GenBank/DDBJ databases">
        <title>Reference genomes for bee gut microbiota database.</title>
        <authorList>
            <person name="Ellegaard K.M."/>
        </authorList>
    </citation>
    <scope>NUCLEOTIDE SEQUENCE [LARGE SCALE GENOMIC DNA]</scope>
    <source>
        <strain evidence="4 5">ESL0284</strain>
    </source>
</reference>
<dbReference type="PANTHER" id="PTHR43436:SF1">
    <property type="entry name" value="TRANSCRIPTIONAL REGULATORY PROTEIN"/>
    <property type="match status" value="1"/>
</dbReference>
<dbReference type="GO" id="GO:0003700">
    <property type="term" value="F:DNA-binding transcription factor activity"/>
    <property type="evidence" value="ECO:0007669"/>
    <property type="project" value="InterPro"/>
</dbReference>
<dbReference type="Pfam" id="PF12833">
    <property type="entry name" value="HTH_18"/>
    <property type="match status" value="1"/>
</dbReference>
<dbReference type="Proteomes" id="UP000247565">
    <property type="component" value="Unassembled WGS sequence"/>
</dbReference>
<comment type="caution">
    <text evidence="4">The sequence shown here is derived from an EMBL/GenBank/DDBJ whole genome shotgun (WGS) entry which is preliminary data.</text>
</comment>
<dbReference type="Pfam" id="PF06719">
    <property type="entry name" value="AraC_N"/>
    <property type="match status" value="1"/>
</dbReference>
<dbReference type="InterPro" id="IPR009057">
    <property type="entry name" value="Homeodomain-like_sf"/>
</dbReference>
<keyword evidence="5" id="KW-1185">Reference proteome</keyword>
<feature type="domain" description="HTH araC/xylS-type" evidence="3">
    <location>
        <begin position="201"/>
        <end position="299"/>
    </location>
</feature>
<dbReference type="PROSITE" id="PS01124">
    <property type="entry name" value="HTH_ARAC_FAMILY_2"/>
    <property type="match status" value="1"/>
</dbReference>
<dbReference type="Gene3D" id="1.10.10.60">
    <property type="entry name" value="Homeodomain-like"/>
    <property type="match status" value="2"/>
</dbReference>
<dbReference type="InterPro" id="IPR018060">
    <property type="entry name" value="HTH_AraC"/>
</dbReference>
<organism evidence="4 5">
    <name type="scientific">Commensalibacter melissae</name>
    <dbReference type="NCBI Taxonomy" id="2070537"/>
    <lineage>
        <taxon>Bacteria</taxon>
        <taxon>Pseudomonadati</taxon>
        <taxon>Pseudomonadota</taxon>
        <taxon>Alphaproteobacteria</taxon>
        <taxon>Acetobacterales</taxon>
        <taxon>Acetobacteraceae</taxon>
    </lineage>
</organism>
<evidence type="ECO:0000259" key="3">
    <source>
        <dbReference type="PROSITE" id="PS01124"/>
    </source>
</evidence>
<dbReference type="AlphaFoldDB" id="A0A318MYY5"/>
<protein>
    <submittedName>
        <fullName evidence="4">AraC family transcriptional regulator</fullName>
    </submittedName>
</protein>